<protein>
    <submittedName>
        <fullName evidence="1">Uncharacterized protein</fullName>
    </submittedName>
</protein>
<dbReference type="VEuPathDB" id="ToxoDB:ENH_00059390"/>
<evidence type="ECO:0000313" key="1">
    <source>
        <dbReference type="EMBL" id="CDJ68874.1"/>
    </source>
</evidence>
<dbReference type="Proteomes" id="UP000030754">
    <property type="component" value="Unassembled WGS sequence"/>
</dbReference>
<dbReference type="AlphaFoldDB" id="U6N277"/>
<evidence type="ECO:0000313" key="2">
    <source>
        <dbReference type="Proteomes" id="UP000030754"/>
    </source>
</evidence>
<dbReference type="EMBL" id="HG725609">
    <property type="protein sequence ID" value="CDJ68874.1"/>
    <property type="molecule type" value="Genomic_DNA"/>
</dbReference>
<keyword evidence="2" id="KW-1185">Reference proteome</keyword>
<gene>
    <name evidence="1" type="ORF">ENH_00059390</name>
</gene>
<name>U6N277_9EIME</name>
<proteinExistence type="predicted"/>
<sequence length="70" mass="7367">MTEDADENLDRIAAAAAAAAPLLPQLKSCADIVNEILKKMGQPGYLAIGQVRPTALWRSTGGRLRSCGTV</sequence>
<dbReference type="RefSeq" id="XP_013437341.1">
    <property type="nucleotide sequence ID" value="XM_013581887.1"/>
</dbReference>
<dbReference type="GeneID" id="25476079"/>
<reference evidence="1" key="1">
    <citation type="submission" date="2013-10" db="EMBL/GenBank/DDBJ databases">
        <title>Genomic analysis of the causative agents of coccidiosis in chickens.</title>
        <authorList>
            <person name="Reid A.J."/>
            <person name="Blake D."/>
            <person name="Billington K."/>
            <person name="Browne H."/>
            <person name="Dunn M."/>
            <person name="Hung S."/>
            <person name="Kawahara F."/>
            <person name="Miranda-Saavedra D."/>
            <person name="Mourier T."/>
            <person name="Nagra H."/>
            <person name="Otto T.D."/>
            <person name="Rawlings N."/>
            <person name="Sanchez A."/>
            <person name="Sanders M."/>
            <person name="Subramaniam C."/>
            <person name="Tay Y."/>
            <person name="Dear P."/>
            <person name="Doerig C."/>
            <person name="Gruber A."/>
            <person name="Parkinson J."/>
            <person name="Shirley M."/>
            <person name="Wan K.L."/>
            <person name="Berriman M."/>
            <person name="Tomley F."/>
            <person name="Pain A."/>
        </authorList>
    </citation>
    <scope>NUCLEOTIDE SEQUENCE [LARGE SCALE GENOMIC DNA]</scope>
    <source>
        <strain evidence="1">Houghton</strain>
    </source>
</reference>
<organism evidence="1 2">
    <name type="scientific">Eimeria necatrix</name>
    <dbReference type="NCBI Taxonomy" id="51315"/>
    <lineage>
        <taxon>Eukaryota</taxon>
        <taxon>Sar</taxon>
        <taxon>Alveolata</taxon>
        <taxon>Apicomplexa</taxon>
        <taxon>Conoidasida</taxon>
        <taxon>Coccidia</taxon>
        <taxon>Eucoccidiorida</taxon>
        <taxon>Eimeriorina</taxon>
        <taxon>Eimeriidae</taxon>
        <taxon>Eimeria</taxon>
    </lineage>
</organism>
<reference evidence="1" key="2">
    <citation type="submission" date="2013-10" db="EMBL/GenBank/DDBJ databases">
        <authorList>
            <person name="Aslett M."/>
        </authorList>
    </citation>
    <scope>NUCLEOTIDE SEQUENCE [LARGE SCALE GENOMIC DNA]</scope>
    <source>
        <strain evidence="1">Houghton</strain>
    </source>
</reference>
<accession>U6N277</accession>